<dbReference type="RefSeq" id="WP_307244897.1">
    <property type="nucleotide sequence ID" value="NZ_JAUSQZ010000001.1"/>
</dbReference>
<dbReference type="Proteomes" id="UP001235712">
    <property type="component" value="Unassembled WGS sequence"/>
</dbReference>
<evidence type="ECO:0000313" key="4">
    <source>
        <dbReference type="Proteomes" id="UP001235712"/>
    </source>
</evidence>
<comment type="caution">
    <text evidence="3">The sequence shown here is derived from an EMBL/GenBank/DDBJ whole genome shotgun (WGS) entry which is preliminary data.</text>
</comment>
<feature type="chain" id="PRO_5045762695" evidence="2">
    <location>
        <begin position="28"/>
        <end position="221"/>
    </location>
</feature>
<sequence length="221" mass="22659">MRTPLMGVAAGAVVLGIAGFAAYPAFADDTPTDPPAASASPTPPGSSAKGEDRIQDALKDLVTDGTITQDQADKVAEKLAEKAGPHLDLRIAGPFGVALDEVAKVLGVDRDEVESALADGKSIKELAQEKGKSVDDVVDALVTAATAKIDQAVKDGRLEQDRADDLEAKLRERITSAVENALPKPPEGGPRFQHRGGPGQSGEPSGDERSGNAGTGYLGAA</sequence>
<feature type="region of interest" description="Disordered" evidence="1">
    <location>
        <begin position="175"/>
        <end position="221"/>
    </location>
</feature>
<dbReference type="EMBL" id="JAUSQZ010000001">
    <property type="protein sequence ID" value="MDP9828080.1"/>
    <property type="molecule type" value="Genomic_DNA"/>
</dbReference>
<name>A0ABT9P7R1_9ACTN</name>
<keyword evidence="2" id="KW-0732">Signal</keyword>
<keyword evidence="4" id="KW-1185">Reference proteome</keyword>
<reference evidence="3 4" key="1">
    <citation type="submission" date="2023-07" db="EMBL/GenBank/DDBJ databases">
        <title>Sequencing the genomes of 1000 actinobacteria strains.</title>
        <authorList>
            <person name="Klenk H.-P."/>
        </authorList>
    </citation>
    <scope>NUCLEOTIDE SEQUENCE [LARGE SCALE GENOMIC DNA]</scope>
    <source>
        <strain evidence="3 4">DSM 44388</strain>
    </source>
</reference>
<organism evidence="3 4">
    <name type="scientific">Kineosporia succinea</name>
    <dbReference type="NCBI Taxonomy" id="84632"/>
    <lineage>
        <taxon>Bacteria</taxon>
        <taxon>Bacillati</taxon>
        <taxon>Actinomycetota</taxon>
        <taxon>Actinomycetes</taxon>
        <taxon>Kineosporiales</taxon>
        <taxon>Kineosporiaceae</taxon>
        <taxon>Kineosporia</taxon>
    </lineage>
</organism>
<proteinExistence type="predicted"/>
<evidence type="ECO:0000313" key="3">
    <source>
        <dbReference type="EMBL" id="MDP9828080.1"/>
    </source>
</evidence>
<protein>
    <submittedName>
        <fullName evidence="3">Polyhydroxyalkanoate synthesis regulator phasin</fullName>
    </submittedName>
</protein>
<feature type="signal peptide" evidence="2">
    <location>
        <begin position="1"/>
        <end position="27"/>
    </location>
</feature>
<evidence type="ECO:0000256" key="1">
    <source>
        <dbReference type="SAM" id="MobiDB-lite"/>
    </source>
</evidence>
<gene>
    <name evidence="3" type="ORF">J2S57_003829</name>
</gene>
<evidence type="ECO:0000256" key="2">
    <source>
        <dbReference type="SAM" id="SignalP"/>
    </source>
</evidence>
<feature type="region of interest" description="Disordered" evidence="1">
    <location>
        <begin position="28"/>
        <end position="55"/>
    </location>
</feature>
<feature type="compositionally biased region" description="Low complexity" evidence="1">
    <location>
        <begin position="28"/>
        <end position="48"/>
    </location>
</feature>
<accession>A0ABT9P7R1</accession>